<dbReference type="GO" id="GO:0030153">
    <property type="term" value="P:bacteriocin immunity"/>
    <property type="evidence" value="ECO:0007669"/>
    <property type="project" value="UniProtKB-KW"/>
</dbReference>
<organism evidence="2">
    <name type="scientific">Companilactobacillus formosensis</name>
    <dbReference type="NCBI Taxonomy" id="1617889"/>
    <lineage>
        <taxon>Bacteria</taxon>
        <taxon>Bacillati</taxon>
        <taxon>Bacillota</taxon>
        <taxon>Bacilli</taxon>
        <taxon>Lactobacillales</taxon>
        <taxon>Lactobacillaceae</taxon>
        <taxon>Companilactobacillus</taxon>
    </lineage>
</organism>
<proteinExistence type="predicted"/>
<evidence type="ECO:0000313" key="2">
    <source>
        <dbReference type="EMBL" id="POH37689.1"/>
    </source>
</evidence>
<dbReference type="InterPro" id="IPR023130">
    <property type="entry name" value="Ta0600-like_sf"/>
</dbReference>
<dbReference type="Pfam" id="PF08951">
    <property type="entry name" value="EntA_Immun"/>
    <property type="match status" value="1"/>
</dbReference>
<keyword evidence="1" id="KW-0079">Bacteriocin immunity</keyword>
<gene>
    <name evidence="2" type="ORF">C2R26_01700</name>
</gene>
<dbReference type="AlphaFoldDB" id="A0A2P4R8W4"/>
<evidence type="ECO:0000256" key="1">
    <source>
        <dbReference type="ARBA" id="ARBA00023025"/>
    </source>
</evidence>
<dbReference type="Gene3D" id="1.20.1440.50">
    <property type="entry name" value="Ta0600-like"/>
    <property type="match status" value="1"/>
</dbReference>
<name>A0A2P4R8W4_9LACO</name>
<dbReference type="InterPro" id="IPR015046">
    <property type="entry name" value="LciA_Immunity-like"/>
</dbReference>
<sequence length="114" mass="13260">MNVREDSKKYIQSLYNSLMQHESKSASMLNITDVLAQVYKKIDKAKNPEALINRMVNYIYIEGFSRMHLSKNEENDLIELGNISKRAGFNGVYRGNTTDKSQFYGIFEKMPIRQ</sequence>
<comment type="caution">
    <text evidence="2">The sequence shown here is derived from an EMBL/GenBank/DDBJ whole genome shotgun (WGS) entry which is preliminary data.</text>
</comment>
<accession>A0A2P4R8W4</accession>
<reference evidence="2" key="1">
    <citation type="submission" date="2018-01" db="EMBL/GenBank/DDBJ databases">
        <title>Genome sequnecing of Lactobacillus formosensis KACC 18721.</title>
        <authorList>
            <person name="Kim S.-J."/>
            <person name="Heo J."/>
        </authorList>
    </citation>
    <scope>NUCLEOTIDE SEQUENCE</scope>
    <source>
        <strain evidence="2">KACC 18721</strain>
    </source>
</reference>
<protein>
    <submittedName>
        <fullName evidence="2">Bacteriocin immunity protein</fullName>
    </submittedName>
</protein>
<dbReference type="SUPFAM" id="SSF109797">
    <property type="entry name" value="Bacteriocin immunity protein-like"/>
    <property type="match status" value="1"/>
</dbReference>
<dbReference type="EMBL" id="PPWZ01000010">
    <property type="protein sequence ID" value="POH37689.1"/>
    <property type="molecule type" value="Genomic_DNA"/>
</dbReference>